<reference evidence="9" key="1">
    <citation type="submission" date="2018-03" db="EMBL/GenBank/DDBJ databases">
        <title>The relapsing fever spirochete Borrelia turicatae persists in the highly oxidative environment of its soft-bodied tick vector.</title>
        <authorList>
            <person name="Bourret T.J."/>
            <person name="Boyle W.K."/>
            <person name="Valenzuela J.G."/>
            <person name="Oliveira F."/>
            <person name="Lopez J.E."/>
        </authorList>
    </citation>
    <scope>NUCLEOTIDE SEQUENCE</scope>
    <source>
        <strain evidence="9">Kansas strain/isolate</strain>
        <tissue evidence="9">Salivary glands</tissue>
    </source>
</reference>
<dbReference type="InterPro" id="IPR000690">
    <property type="entry name" value="Matrin/U1-C_Znf_C2H2"/>
</dbReference>
<dbReference type="Gene3D" id="3.30.160.60">
    <property type="entry name" value="Classic Zinc Finger"/>
    <property type="match status" value="1"/>
</dbReference>
<keyword evidence="4" id="KW-0862">Zinc</keyword>
<dbReference type="PROSITE" id="PS50020">
    <property type="entry name" value="WW_DOMAIN_2"/>
    <property type="match status" value="1"/>
</dbReference>
<feature type="domain" description="WW" evidence="7">
    <location>
        <begin position="121"/>
        <end position="148"/>
    </location>
</feature>
<dbReference type="PANTHER" id="PTHR13173">
    <property type="entry name" value="WW DOMAIN BINDING PROTEIN 4"/>
    <property type="match status" value="1"/>
</dbReference>
<dbReference type="Gene3D" id="2.20.70.10">
    <property type="match status" value="1"/>
</dbReference>
<organism evidence="9">
    <name type="scientific">Ornithodoros turicata</name>
    <dbReference type="NCBI Taxonomy" id="34597"/>
    <lineage>
        <taxon>Eukaryota</taxon>
        <taxon>Metazoa</taxon>
        <taxon>Ecdysozoa</taxon>
        <taxon>Arthropoda</taxon>
        <taxon>Chelicerata</taxon>
        <taxon>Arachnida</taxon>
        <taxon>Acari</taxon>
        <taxon>Parasitiformes</taxon>
        <taxon>Ixodida</taxon>
        <taxon>Ixodoidea</taxon>
        <taxon>Argasidae</taxon>
        <taxon>Ornithodorinae</taxon>
        <taxon>Ornithodoros</taxon>
    </lineage>
</organism>
<dbReference type="Pfam" id="PF06220">
    <property type="entry name" value="zf-U1"/>
    <property type="match status" value="1"/>
</dbReference>
<dbReference type="KEGG" id="oti:135394659"/>
<dbReference type="InterPro" id="IPR013085">
    <property type="entry name" value="U1-CZ_Znf_C2H2"/>
</dbReference>
<evidence type="ECO:0000259" key="8">
    <source>
        <dbReference type="PROSITE" id="PS50171"/>
    </source>
</evidence>
<keyword evidence="5" id="KW-0539">Nucleus</keyword>
<dbReference type="InterPro" id="IPR036236">
    <property type="entry name" value="Znf_C2H2_sf"/>
</dbReference>
<dbReference type="InterPro" id="IPR003604">
    <property type="entry name" value="Matrin/U1-like-C_Znf_C2H2"/>
</dbReference>
<dbReference type="RefSeq" id="XP_064481580.1">
    <property type="nucleotide sequence ID" value="XM_064625510.1"/>
</dbReference>
<evidence type="ECO:0000259" key="7">
    <source>
        <dbReference type="PROSITE" id="PS50020"/>
    </source>
</evidence>
<dbReference type="SMART" id="SM00456">
    <property type="entry name" value="WW"/>
    <property type="match status" value="1"/>
</dbReference>
<feature type="domain" description="Matrin-type" evidence="8">
    <location>
        <begin position="11"/>
        <end position="42"/>
    </location>
</feature>
<dbReference type="InterPro" id="IPR001202">
    <property type="entry name" value="WW_dom"/>
</dbReference>
<evidence type="ECO:0000256" key="4">
    <source>
        <dbReference type="ARBA" id="ARBA00022833"/>
    </source>
</evidence>
<accession>A0A2R5LJT4</accession>
<dbReference type="Pfam" id="PF00397">
    <property type="entry name" value="WW"/>
    <property type="match status" value="1"/>
</dbReference>
<feature type="region of interest" description="Disordered" evidence="6">
    <location>
        <begin position="153"/>
        <end position="262"/>
    </location>
</feature>
<evidence type="ECO:0000313" key="9">
    <source>
        <dbReference type="EMBL" id="MBY09766.1"/>
    </source>
</evidence>
<dbReference type="PANTHER" id="PTHR13173:SF10">
    <property type="entry name" value="WW DOMAIN-BINDING PROTEIN 4"/>
    <property type="match status" value="1"/>
</dbReference>
<dbReference type="CDD" id="cd00201">
    <property type="entry name" value="WW"/>
    <property type="match status" value="1"/>
</dbReference>
<dbReference type="PROSITE" id="PS50171">
    <property type="entry name" value="ZF_MATRIN"/>
    <property type="match status" value="1"/>
</dbReference>
<comment type="subcellular location">
    <subcellularLocation>
        <location evidence="1">Nucleus</location>
    </subcellularLocation>
</comment>
<evidence type="ECO:0000256" key="5">
    <source>
        <dbReference type="ARBA" id="ARBA00023242"/>
    </source>
</evidence>
<evidence type="ECO:0000256" key="2">
    <source>
        <dbReference type="ARBA" id="ARBA00022723"/>
    </source>
</evidence>
<keyword evidence="3" id="KW-0863">Zinc-finger</keyword>
<dbReference type="SUPFAM" id="SSF57667">
    <property type="entry name" value="beta-beta-alpha zinc fingers"/>
    <property type="match status" value="1"/>
</dbReference>
<dbReference type="GO" id="GO:0000398">
    <property type="term" value="P:mRNA splicing, via spliceosome"/>
    <property type="evidence" value="ECO:0007669"/>
    <property type="project" value="InterPro"/>
</dbReference>
<feature type="compositionally biased region" description="Basic and acidic residues" evidence="6">
    <location>
        <begin position="216"/>
        <end position="230"/>
    </location>
</feature>
<dbReference type="EMBL" id="GGLE01005640">
    <property type="protein sequence ID" value="MBY09766.1"/>
    <property type="molecule type" value="Transcribed_RNA"/>
</dbReference>
<dbReference type="PROSITE" id="PS01159">
    <property type="entry name" value="WW_DOMAIN_1"/>
    <property type="match status" value="1"/>
</dbReference>
<feature type="compositionally biased region" description="Basic and acidic residues" evidence="6">
    <location>
        <begin position="188"/>
        <end position="199"/>
    </location>
</feature>
<evidence type="ECO:0000256" key="6">
    <source>
        <dbReference type="SAM" id="MobiDB-lite"/>
    </source>
</evidence>
<dbReference type="GO" id="GO:0008270">
    <property type="term" value="F:zinc ion binding"/>
    <property type="evidence" value="ECO:0007669"/>
    <property type="project" value="UniProtKB-KW"/>
</dbReference>
<dbReference type="GO" id="GO:0071011">
    <property type="term" value="C:precatalytic spliceosome"/>
    <property type="evidence" value="ECO:0007669"/>
    <property type="project" value="TreeGrafter"/>
</dbReference>
<evidence type="ECO:0000256" key="1">
    <source>
        <dbReference type="ARBA" id="ARBA00004123"/>
    </source>
</evidence>
<name>A0A2R5LJT4_9ACAR</name>
<keyword evidence="2" id="KW-0479">Metal-binding</keyword>
<dbReference type="GeneID" id="135394659"/>
<sequence>MADFWKSQPRKYCEACKCWFADNKSSIDFHEKGKNHQANVQRRIREVSKKGQKMWKAQQKHENIMDKINEAALYAYSKDVESSGSAVGKMQLLEEASKLKERRAQKFEEQAQRESINIKTWFEAMTTEGQTYYWNSETGTSSWEVPASGYIPLSEQHPTAVPEESTKPEDTEETFGPQPRGNPYGEWRTVETKAPRKVDLQLPSKPEVEEVTITVPKDEPKARFTEKKVDSLSLPSDGETTFKKRKFIGSGKRNVRQRTDSD</sequence>
<dbReference type="GO" id="GO:0003723">
    <property type="term" value="F:RNA binding"/>
    <property type="evidence" value="ECO:0007669"/>
    <property type="project" value="TreeGrafter"/>
</dbReference>
<dbReference type="SUPFAM" id="SSF51045">
    <property type="entry name" value="WW domain"/>
    <property type="match status" value="1"/>
</dbReference>
<protein>
    <submittedName>
        <fullName evidence="9">Putative spliceosomal protein fbp21</fullName>
    </submittedName>
</protein>
<dbReference type="SMART" id="SM00451">
    <property type="entry name" value="ZnF_U1"/>
    <property type="match status" value="1"/>
</dbReference>
<dbReference type="InterPro" id="IPR036020">
    <property type="entry name" value="WW_dom_sf"/>
</dbReference>
<proteinExistence type="predicted"/>
<dbReference type="InterPro" id="IPR040023">
    <property type="entry name" value="WBP4"/>
</dbReference>
<evidence type="ECO:0000256" key="3">
    <source>
        <dbReference type="ARBA" id="ARBA00022771"/>
    </source>
</evidence>
<dbReference type="AlphaFoldDB" id="A0A2R5LJT4"/>